<dbReference type="EMBL" id="CP109546">
    <property type="protein sequence ID" value="WTZ13952.1"/>
    <property type="molecule type" value="Genomic_DNA"/>
</dbReference>
<dbReference type="Pfam" id="PF13808">
    <property type="entry name" value="DDE_Tnp_1_assoc"/>
    <property type="match status" value="1"/>
</dbReference>
<evidence type="ECO:0000256" key="1">
    <source>
        <dbReference type="SAM" id="MobiDB-lite"/>
    </source>
</evidence>
<dbReference type="InterPro" id="IPR032806">
    <property type="entry name" value="YbfD_N"/>
</dbReference>
<dbReference type="AlphaFoldDB" id="A0AAU3IBR0"/>
<gene>
    <name evidence="3" type="ORF">OG699_41940</name>
</gene>
<organism evidence="3">
    <name type="scientific">Streptomyces sp. NBC_01393</name>
    <dbReference type="NCBI Taxonomy" id="2903851"/>
    <lineage>
        <taxon>Bacteria</taxon>
        <taxon>Bacillati</taxon>
        <taxon>Actinomycetota</taxon>
        <taxon>Actinomycetes</taxon>
        <taxon>Kitasatosporales</taxon>
        <taxon>Streptomycetaceae</taxon>
        <taxon>Streptomyces</taxon>
    </lineage>
</organism>
<sequence>MRWPVPAAASSPIPAVLVKLGPLDSGRIADLCPYFDSVPDPRARRVRWYSLTAILLVCACAAVSGARSIDELAEWGQRASTALLTAIGIRRHLLRWRRTPAPATIGRVLGAVDGDALDRAVGAYLADRHRTRPGFVALRVRAVACDRCRRQGTQGISPSHRDAPTSALRGHPRHRRDPCPGRNRRKDERNHTLLSTAGPDRHRRHLRRPALGQVETSPGWSRPRRPTTSP</sequence>
<protein>
    <submittedName>
        <fullName evidence="3">Transposase family protein</fullName>
    </submittedName>
</protein>
<proteinExistence type="predicted"/>
<name>A0AAU3IBR0_9ACTN</name>
<reference evidence="3" key="1">
    <citation type="submission" date="2022-10" db="EMBL/GenBank/DDBJ databases">
        <title>The complete genomes of actinobacterial strains from the NBC collection.</title>
        <authorList>
            <person name="Joergensen T.S."/>
            <person name="Alvarez Arevalo M."/>
            <person name="Sterndorff E.B."/>
            <person name="Faurdal D."/>
            <person name="Vuksanovic O."/>
            <person name="Mourched A.-S."/>
            <person name="Charusanti P."/>
            <person name="Shaw S."/>
            <person name="Blin K."/>
            <person name="Weber T."/>
        </authorList>
    </citation>
    <scope>NUCLEOTIDE SEQUENCE</scope>
    <source>
        <strain evidence="3">NBC_01393</strain>
    </source>
</reference>
<feature type="region of interest" description="Disordered" evidence="1">
    <location>
        <begin position="151"/>
        <end position="230"/>
    </location>
</feature>
<evidence type="ECO:0000259" key="2">
    <source>
        <dbReference type="Pfam" id="PF13808"/>
    </source>
</evidence>
<evidence type="ECO:0000313" key="3">
    <source>
        <dbReference type="EMBL" id="WTZ13952.1"/>
    </source>
</evidence>
<accession>A0AAU3IBR0</accession>
<feature type="domain" description="H repeat-associated protein N-terminal" evidence="2">
    <location>
        <begin position="34"/>
        <end position="124"/>
    </location>
</feature>